<reference evidence="1" key="1">
    <citation type="submission" date="2020-11" db="EMBL/GenBank/DDBJ databases">
        <title>RNA virus dark matter in the feces of wild birds.</title>
        <authorList>
            <person name="Lu X."/>
            <person name="Yang X.S."/>
            <person name="Zhang W."/>
        </authorList>
    </citation>
    <scope>NUCLEOTIDE SEQUENCE</scope>
    <source>
        <strain evidence="1">TristramsBunting102con7</strain>
    </source>
</reference>
<evidence type="ECO:0000313" key="1">
    <source>
        <dbReference type="EMBL" id="UGO57619.1"/>
    </source>
</evidence>
<accession>A0A8K1U2U9</accession>
<organism evidence="1">
    <name type="scientific">Riboviria sp</name>
    <dbReference type="NCBI Taxonomy" id="2585031"/>
    <lineage>
        <taxon>Viruses</taxon>
        <taxon>Riboviria</taxon>
    </lineage>
</organism>
<name>A0A8K1U2U9_9VIRU</name>
<sequence>MDGGDYVRVVEAHGNHEPSHPIIKCAPCSRPRCLSLKGIIFLSDKHLEGLPLRYGGHKLYGVFPGDAFYLDSQELVVCNKLPRIDVSWQLGWAPRSWFHNQAVPAHPLSYISLVENVSFTRRHLIQELVPGKHALDRVKKGGSGNSGHQPSTVSLLIHSGAVHHEQGVAGHLLPHGSNRLPDVIYIACVSPHMLQYPLNRYSNVLSV</sequence>
<protein>
    <submittedName>
        <fullName evidence="1">Uncharacterized protein</fullName>
    </submittedName>
</protein>
<dbReference type="EMBL" id="MW239550">
    <property type="protein sequence ID" value="UGO57619.1"/>
    <property type="molecule type" value="Genomic_RNA"/>
</dbReference>
<proteinExistence type="predicted"/>